<comment type="caution">
    <text evidence="2">The sequence shown here is derived from an EMBL/GenBank/DDBJ whole genome shotgun (WGS) entry which is preliminary data.</text>
</comment>
<evidence type="ECO:0000313" key="3">
    <source>
        <dbReference type="Proteomes" id="UP000220621"/>
    </source>
</evidence>
<dbReference type="RefSeq" id="WP_064473769.1">
    <property type="nucleotide sequence ID" value="NZ_CP015257.1"/>
</dbReference>
<feature type="region of interest" description="Disordered" evidence="1">
    <location>
        <begin position="34"/>
        <end position="59"/>
    </location>
</feature>
<evidence type="ECO:0000313" key="2">
    <source>
        <dbReference type="EMBL" id="PEM57115.1"/>
    </source>
</evidence>
<evidence type="ECO:0000256" key="1">
    <source>
        <dbReference type="SAM" id="MobiDB-lite"/>
    </source>
</evidence>
<organism evidence="2 3">
    <name type="scientific">Bacillus wiedmannii</name>
    <dbReference type="NCBI Taxonomy" id="1890302"/>
    <lineage>
        <taxon>Bacteria</taxon>
        <taxon>Bacillati</taxon>
        <taxon>Bacillota</taxon>
        <taxon>Bacilli</taxon>
        <taxon>Bacillales</taxon>
        <taxon>Bacillaceae</taxon>
        <taxon>Bacillus</taxon>
        <taxon>Bacillus cereus group</taxon>
    </lineage>
</organism>
<sequence length="59" mass="6401">MYHAVTVSLGFFFYPVLTGSKTPTLKLAVAKKLGGRSTARKDPIGSTNNQWGMNKTPTD</sequence>
<dbReference type="AlphaFoldDB" id="A0A1A9Q0K2"/>
<feature type="compositionally biased region" description="Polar residues" evidence="1">
    <location>
        <begin position="45"/>
        <end position="59"/>
    </location>
</feature>
<accession>A0A1A9Q0K2</accession>
<name>A0A1A9Q0K2_9BACI</name>
<proteinExistence type="predicted"/>
<gene>
    <name evidence="2" type="ORF">CN611_09305</name>
</gene>
<protein>
    <recommendedName>
        <fullName evidence="4">Spermidine/putrescine ABC transporter ATP-binding protein</fullName>
    </recommendedName>
</protein>
<evidence type="ECO:0008006" key="4">
    <source>
        <dbReference type="Google" id="ProtNLM"/>
    </source>
</evidence>
<reference evidence="2 3" key="1">
    <citation type="submission" date="2017-09" db="EMBL/GenBank/DDBJ databases">
        <title>Large-scale bioinformatics analysis of Bacillus genomes uncovers conserved roles of natural products in bacterial physiology.</title>
        <authorList>
            <consortium name="Agbiome Team Llc"/>
            <person name="Bleich R.M."/>
            <person name="Grubbs K.J."/>
            <person name="Santa Maria K.C."/>
            <person name="Allen S.E."/>
            <person name="Farag S."/>
            <person name="Shank E.A."/>
            <person name="Bowers A."/>
        </authorList>
    </citation>
    <scope>NUCLEOTIDE SEQUENCE [LARGE SCALE GENOMIC DNA]</scope>
    <source>
        <strain evidence="2 3">AFS010764</strain>
    </source>
</reference>
<dbReference type="Proteomes" id="UP000220621">
    <property type="component" value="Unassembled WGS sequence"/>
</dbReference>
<dbReference type="EMBL" id="NUDL01000024">
    <property type="protein sequence ID" value="PEM57115.1"/>
    <property type="molecule type" value="Genomic_DNA"/>
</dbReference>